<dbReference type="PANTHER" id="PTHR42711">
    <property type="entry name" value="ABC TRANSPORTER ATP-BINDING PROTEIN"/>
    <property type="match status" value="1"/>
</dbReference>
<dbReference type="PANTHER" id="PTHR42711:SF5">
    <property type="entry name" value="ABC TRANSPORTER ATP-BINDING PROTEIN NATA"/>
    <property type="match status" value="1"/>
</dbReference>
<keyword evidence="6" id="KW-0378">Hydrolase</keyword>
<reference evidence="6 7" key="1">
    <citation type="journal article" date="2019" name="Anaerobe">
        <title>Detection of Robinsoniella peoriensis in multiple bone samples of a trauma patient.</title>
        <authorList>
            <person name="Schrottner P."/>
            <person name="Hartwich K."/>
            <person name="Bunk B."/>
            <person name="Schober I."/>
            <person name="Helbig S."/>
            <person name="Rudolph W.W."/>
            <person name="Gunzer F."/>
        </authorList>
    </citation>
    <scope>NUCLEOTIDE SEQUENCE [LARGE SCALE GENOMIC DNA]</scope>
    <source>
        <strain evidence="6 7">DSM 106044</strain>
    </source>
</reference>
<keyword evidence="4 6" id="KW-0067">ATP-binding</keyword>
<name>A0A4U8QD47_9FIRM</name>
<evidence type="ECO:0000256" key="4">
    <source>
        <dbReference type="ARBA" id="ARBA00022840"/>
    </source>
</evidence>
<sequence length="249" mass="28047">MSNIIEVFNLKKSYQETAAVKDLSFTIKKGELFSLLGPNGAGKSTTIDILCTLLKPDGGEVKINGFRAGKEDLQIKNDIGIVFQDSILDASLTVRENLYLRSKFYIKKKSRIQQAVHEAALAVSAMEYIDRPYGKLSGGQRRRADIARAMVHKPSVLFLDEPTAGLDPQVRHDVWEMILRLKEERNMTILLTTHYMEEAAVSDRIIMLDHGLVAAGGTPMELKEKYQVNTLDEVFLKVAKREEVLSCRY</sequence>
<dbReference type="EC" id="3.6.3.-" evidence="6"/>
<proteinExistence type="inferred from homology"/>
<dbReference type="SMART" id="SM00382">
    <property type="entry name" value="AAA"/>
    <property type="match status" value="1"/>
</dbReference>
<dbReference type="GO" id="GO:0005524">
    <property type="term" value="F:ATP binding"/>
    <property type="evidence" value="ECO:0007669"/>
    <property type="project" value="UniProtKB-KW"/>
</dbReference>
<dbReference type="SUPFAM" id="SSF52540">
    <property type="entry name" value="P-loop containing nucleoside triphosphate hydrolases"/>
    <property type="match status" value="1"/>
</dbReference>
<dbReference type="Proteomes" id="UP000306509">
    <property type="component" value="Unassembled WGS sequence"/>
</dbReference>
<dbReference type="STRING" id="180332.GCA_000797495_02559"/>
<comment type="caution">
    <text evidence="6">The sequence shown here is derived from an EMBL/GenBank/DDBJ whole genome shotgun (WGS) entry which is preliminary data.</text>
</comment>
<evidence type="ECO:0000256" key="3">
    <source>
        <dbReference type="ARBA" id="ARBA00022741"/>
    </source>
</evidence>
<feature type="domain" description="ABC transporter" evidence="5">
    <location>
        <begin position="5"/>
        <end position="235"/>
    </location>
</feature>
<dbReference type="Gene3D" id="3.40.50.300">
    <property type="entry name" value="P-loop containing nucleotide triphosphate hydrolases"/>
    <property type="match status" value="1"/>
</dbReference>
<comment type="similarity">
    <text evidence="1">Belongs to the ABC transporter superfamily.</text>
</comment>
<keyword evidence="3" id="KW-0547">Nucleotide-binding</keyword>
<evidence type="ECO:0000256" key="2">
    <source>
        <dbReference type="ARBA" id="ARBA00022448"/>
    </source>
</evidence>
<dbReference type="GO" id="GO:0016887">
    <property type="term" value="F:ATP hydrolysis activity"/>
    <property type="evidence" value="ECO:0007669"/>
    <property type="project" value="InterPro"/>
</dbReference>
<dbReference type="InterPro" id="IPR050763">
    <property type="entry name" value="ABC_transporter_ATP-binding"/>
</dbReference>
<dbReference type="InterPro" id="IPR017871">
    <property type="entry name" value="ABC_transporter-like_CS"/>
</dbReference>
<dbReference type="PROSITE" id="PS50893">
    <property type="entry name" value="ABC_TRANSPORTER_2"/>
    <property type="match status" value="1"/>
</dbReference>
<gene>
    <name evidence="6" type="primary">drrA_1</name>
    <name evidence="6" type="ORF">DSM106044_00031</name>
</gene>
<evidence type="ECO:0000313" key="6">
    <source>
        <dbReference type="EMBL" id="TLD03007.1"/>
    </source>
</evidence>
<accession>A0A4U8QD47</accession>
<evidence type="ECO:0000313" key="7">
    <source>
        <dbReference type="Proteomes" id="UP000306509"/>
    </source>
</evidence>
<dbReference type="RefSeq" id="WP_052430969.1">
    <property type="nucleotide sequence ID" value="NZ_JTGN01000011.1"/>
</dbReference>
<dbReference type="InterPro" id="IPR003593">
    <property type="entry name" value="AAA+_ATPase"/>
</dbReference>
<organism evidence="6 7">
    <name type="scientific">Robinsoniella peoriensis</name>
    <dbReference type="NCBI Taxonomy" id="180332"/>
    <lineage>
        <taxon>Bacteria</taxon>
        <taxon>Bacillati</taxon>
        <taxon>Bacillota</taxon>
        <taxon>Clostridia</taxon>
        <taxon>Lachnospirales</taxon>
        <taxon>Lachnospiraceae</taxon>
        <taxon>Robinsoniella</taxon>
    </lineage>
</organism>
<dbReference type="AlphaFoldDB" id="A0A4U8QD47"/>
<dbReference type="EMBL" id="QGQD01000001">
    <property type="protein sequence ID" value="TLD03007.1"/>
    <property type="molecule type" value="Genomic_DNA"/>
</dbReference>
<dbReference type="PROSITE" id="PS00211">
    <property type="entry name" value="ABC_TRANSPORTER_1"/>
    <property type="match status" value="1"/>
</dbReference>
<keyword evidence="2" id="KW-0813">Transport</keyword>
<dbReference type="InterPro" id="IPR003439">
    <property type="entry name" value="ABC_transporter-like_ATP-bd"/>
</dbReference>
<dbReference type="InterPro" id="IPR027417">
    <property type="entry name" value="P-loop_NTPase"/>
</dbReference>
<evidence type="ECO:0000259" key="5">
    <source>
        <dbReference type="PROSITE" id="PS50893"/>
    </source>
</evidence>
<keyword evidence="7" id="KW-1185">Reference proteome</keyword>
<evidence type="ECO:0000256" key="1">
    <source>
        <dbReference type="ARBA" id="ARBA00005417"/>
    </source>
</evidence>
<dbReference type="Pfam" id="PF00005">
    <property type="entry name" value="ABC_tran"/>
    <property type="match status" value="1"/>
</dbReference>
<protein>
    <submittedName>
        <fullName evidence="6">Daunorubicin/doxorubicin resistance ATP-binding protein DrrA</fullName>
        <ecNumber evidence="6">3.6.3.-</ecNumber>
    </submittedName>
</protein>